<name>C1DLU0_AZOVD</name>
<dbReference type="EnsemblBacteria" id="ACO77038">
    <property type="protein sequence ID" value="ACO77038"/>
    <property type="gene ID" value="Avin_07930"/>
</dbReference>
<gene>
    <name evidence="2" type="ordered locus">Avin_07930</name>
</gene>
<organism evidence="2 3">
    <name type="scientific">Azotobacter vinelandii (strain DJ / ATCC BAA-1303)</name>
    <dbReference type="NCBI Taxonomy" id="322710"/>
    <lineage>
        <taxon>Bacteria</taxon>
        <taxon>Pseudomonadati</taxon>
        <taxon>Pseudomonadota</taxon>
        <taxon>Gammaproteobacteria</taxon>
        <taxon>Pseudomonadales</taxon>
        <taxon>Pseudomonadaceae</taxon>
        <taxon>Azotobacter</taxon>
    </lineage>
</organism>
<dbReference type="STRING" id="322710.Avin_07930"/>
<dbReference type="EMBL" id="CP001157">
    <property type="protein sequence ID" value="ACO77038.1"/>
    <property type="molecule type" value="Genomic_DNA"/>
</dbReference>
<accession>C1DLU0</accession>
<dbReference type="Proteomes" id="UP000002424">
    <property type="component" value="Chromosome"/>
</dbReference>
<dbReference type="HOGENOM" id="CLU_2950273_0_0_6"/>
<feature type="compositionally biased region" description="Basic and acidic residues" evidence="1">
    <location>
        <begin position="1"/>
        <end position="11"/>
    </location>
</feature>
<evidence type="ECO:0000256" key="1">
    <source>
        <dbReference type="SAM" id="MobiDB-lite"/>
    </source>
</evidence>
<dbReference type="AlphaFoldDB" id="C1DLU0"/>
<keyword evidence="3" id="KW-1185">Reference proteome</keyword>
<proteinExistence type="predicted"/>
<evidence type="ECO:0000313" key="2">
    <source>
        <dbReference type="EMBL" id="ACO77038.1"/>
    </source>
</evidence>
<dbReference type="KEGG" id="avn:Avin_07930"/>
<reference evidence="2 3" key="1">
    <citation type="journal article" date="2009" name="J. Bacteriol.">
        <title>Genome sequence of Azotobacter vinelandii, an obligate aerobe specialized to support diverse anaerobic metabolic processes.</title>
        <authorList>
            <person name="Setubal J.C."/>
            <person name="dos Santos P."/>
            <person name="Goldman B.S."/>
            <person name="Ertesvag H."/>
            <person name="Espin G."/>
            <person name="Rubio L.M."/>
            <person name="Valla S."/>
            <person name="Almeida N.F."/>
            <person name="Balasubramanian D."/>
            <person name="Cromes L."/>
            <person name="Curatti L."/>
            <person name="Du Z."/>
            <person name="Godsy E."/>
            <person name="Goodner B."/>
            <person name="Hellner-Burris K."/>
            <person name="Hernandez J.A."/>
            <person name="Houmiel K."/>
            <person name="Imperial J."/>
            <person name="Kennedy C."/>
            <person name="Larson T.J."/>
            <person name="Latreille P."/>
            <person name="Ligon L.S."/>
            <person name="Lu J."/>
            <person name="Maerk M."/>
            <person name="Miller N.M."/>
            <person name="Norton S."/>
            <person name="O'Carroll I.P."/>
            <person name="Paulsen I."/>
            <person name="Raulfs E.C."/>
            <person name="Roemer R."/>
            <person name="Rosser J."/>
            <person name="Segura D."/>
            <person name="Slater S."/>
            <person name="Stricklin S.L."/>
            <person name="Studholme D.J."/>
            <person name="Sun J."/>
            <person name="Viana C.J."/>
            <person name="Wallin E."/>
            <person name="Wang B."/>
            <person name="Wheeler C."/>
            <person name="Zhu H."/>
            <person name="Dean D.R."/>
            <person name="Dixon R."/>
            <person name="Wood D."/>
        </authorList>
    </citation>
    <scope>NUCLEOTIDE SEQUENCE [LARGE SCALE GENOMIC DNA]</scope>
    <source>
        <strain evidence="3">DJ / ATCC BAA-1303</strain>
    </source>
</reference>
<evidence type="ECO:0000313" key="3">
    <source>
        <dbReference type="Proteomes" id="UP000002424"/>
    </source>
</evidence>
<sequence length="59" mass="6366">MRRTPCDRDFGRPCPPAWTRSPPLGSSGRRPAGSILKADGAGEVNANRRMCILSLQPGM</sequence>
<protein>
    <submittedName>
        <fullName evidence="2">Uncharacterized protein</fullName>
    </submittedName>
</protein>
<feature type="region of interest" description="Disordered" evidence="1">
    <location>
        <begin position="1"/>
        <end position="40"/>
    </location>
</feature>